<accession>A0A829WFS6</accession>
<protein>
    <submittedName>
        <fullName evidence="1">Uncharacterized protein</fullName>
    </submittedName>
</protein>
<comment type="caution">
    <text evidence="1">The sequence shown here is derived from an EMBL/GenBank/DDBJ whole genome shotgun (WGS) entry which is preliminary data.</text>
</comment>
<dbReference type="AlphaFoldDB" id="A0A829WFS6"/>
<dbReference type="RefSeq" id="WP_141267792.1">
    <property type="nucleotide sequence ID" value="NZ_BJLB01000001.1"/>
</dbReference>
<proteinExistence type="predicted"/>
<name>A0A829WFS6_9FIRM</name>
<dbReference type="EMBL" id="BJLB01000001">
    <property type="protein sequence ID" value="GEA39149.1"/>
    <property type="molecule type" value="Genomic_DNA"/>
</dbReference>
<evidence type="ECO:0000313" key="1">
    <source>
        <dbReference type="EMBL" id="GEA38804.1"/>
    </source>
</evidence>
<reference evidence="1 3" key="1">
    <citation type="submission" date="2019-06" db="EMBL/GenBank/DDBJ databases">
        <title>Draft genome sequence of [Clostridium] clostridioforme NBRC 113352.</title>
        <authorList>
            <person name="Miura T."/>
            <person name="Furukawa M."/>
            <person name="Shimamura M."/>
            <person name="Ohyama Y."/>
            <person name="Yamazoe A."/>
            <person name="Kawasaki H."/>
        </authorList>
    </citation>
    <scope>NUCLEOTIDE SEQUENCE [LARGE SCALE GENOMIC DNA]</scope>
    <source>
        <strain evidence="1 3">NBRC 113352</strain>
    </source>
</reference>
<organism evidence="1 3">
    <name type="scientific">Enterocloster clostridioformis</name>
    <dbReference type="NCBI Taxonomy" id="1531"/>
    <lineage>
        <taxon>Bacteria</taxon>
        <taxon>Bacillati</taxon>
        <taxon>Bacillota</taxon>
        <taxon>Clostridia</taxon>
        <taxon>Lachnospirales</taxon>
        <taxon>Lachnospiraceae</taxon>
        <taxon>Enterocloster</taxon>
    </lineage>
</organism>
<dbReference type="EMBL" id="BJLB01000001">
    <property type="protein sequence ID" value="GEA38804.1"/>
    <property type="molecule type" value="Genomic_DNA"/>
</dbReference>
<sequence>MLTAQAMEDFKVFIDRSIAYAKVTISGKTEEYKIHRRERLKDGRVAVYIQITPQAGKTVTVEKVQLYNYGGKLWAEKSEEIELSQVQEGVLYRFTFSVKEVEG</sequence>
<gene>
    <name evidence="1" type="ORF">Ccl03g_45170</name>
    <name evidence="2" type="ORF">Ccl03g_48620</name>
</gene>
<dbReference type="Proteomes" id="UP000315200">
    <property type="component" value="Unassembled WGS sequence"/>
</dbReference>
<evidence type="ECO:0000313" key="2">
    <source>
        <dbReference type="EMBL" id="GEA39149.1"/>
    </source>
</evidence>
<evidence type="ECO:0000313" key="3">
    <source>
        <dbReference type="Proteomes" id="UP000315200"/>
    </source>
</evidence>